<dbReference type="Proteomes" id="UP000805649">
    <property type="component" value="Unassembled WGS sequence"/>
</dbReference>
<name>A0ACC3YES7_COLTU</name>
<evidence type="ECO:0000313" key="1">
    <source>
        <dbReference type="EMBL" id="KAL0930384.1"/>
    </source>
</evidence>
<organism evidence="1 2">
    <name type="scientific">Colletotrichum truncatum</name>
    <name type="common">Anthracnose fungus</name>
    <name type="synonym">Colletotrichum capsici</name>
    <dbReference type="NCBI Taxonomy" id="5467"/>
    <lineage>
        <taxon>Eukaryota</taxon>
        <taxon>Fungi</taxon>
        <taxon>Dikarya</taxon>
        <taxon>Ascomycota</taxon>
        <taxon>Pezizomycotina</taxon>
        <taxon>Sordariomycetes</taxon>
        <taxon>Hypocreomycetidae</taxon>
        <taxon>Glomerellales</taxon>
        <taxon>Glomerellaceae</taxon>
        <taxon>Colletotrichum</taxon>
        <taxon>Colletotrichum truncatum species complex</taxon>
    </lineage>
</organism>
<keyword evidence="2" id="KW-1185">Reference proteome</keyword>
<dbReference type="EMBL" id="VUJX02000011">
    <property type="protein sequence ID" value="KAL0930384.1"/>
    <property type="molecule type" value="Genomic_DNA"/>
</dbReference>
<reference evidence="1 2" key="1">
    <citation type="journal article" date="2020" name="Phytopathology">
        <title>Genome Sequence Resources of Colletotrichum truncatum, C. plurivorum, C. musicola, and C. sojae: Four Species Pathogenic to Soybean (Glycine max).</title>
        <authorList>
            <person name="Rogerio F."/>
            <person name="Boufleur T.R."/>
            <person name="Ciampi-Guillardi M."/>
            <person name="Sukno S.A."/>
            <person name="Thon M.R."/>
            <person name="Massola Junior N.S."/>
            <person name="Baroncelli R."/>
        </authorList>
    </citation>
    <scope>NUCLEOTIDE SEQUENCE [LARGE SCALE GENOMIC DNA]</scope>
    <source>
        <strain evidence="1 2">CMES1059</strain>
    </source>
</reference>
<comment type="caution">
    <text evidence="1">The sequence shown here is derived from an EMBL/GenBank/DDBJ whole genome shotgun (WGS) entry which is preliminary data.</text>
</comment>
<protein>
    <submittedName>
        <fullName evidence="1">Uncharacterized protein</fullName>
    </submittedName>
</protein>
<gene>
    <name evidence="1" type="ORF">CTRU02_214459</name>
</gene>
<accession>A0ACC3YES7</accession>
<proteinExistence type="predicted"/>
<evidence type="ECO:0000313" key="2">
    <source>
        <dbReference type="Proteomes" id="UP000805649"/>
    </source>
</evidence>
<sequence length="60" mass="6554">MFGCHPKHWPDRDGLGLWPSAHRSASTTSLVDFALCYVFFFTVFACSILSEGTESPSAGD</sequence>